<gene>
    <name evidence="2" type="ORF">NP233_g38</name>
</gene>
<organism evidence="2 3">
    <name type="scientific">Leucocoprinus birnbaumii</name>
    <dbReference type="NCBI Taxonomy" id="56174"/>
    <lineage>
        <taxon>Eukaryota</taxon>
        <taxon>Fungi</taxon>
        <taxon>Dikarya</taxon>
        <taxon>Basidiomycota</taxon>
        <taxon>Agaricomycotina</taxon>
        <taxon>Agaricomycetes</taxon>
        <taxon>Agaricomycetidae</taxon>
        <taxon>Agaricales</taxon>
        <taxon>Agaricineae</taxon>
        <taxon>Agaricaceae</taxon>
        <taxon>Leucocoprinus</taxon>
    </lineage>
</organism>
<sequence>MLDDALPTAKMTLKQAPFKPDEESVLVSNDGKAVITDLHSPNSLPVAIQHPSLLLMRALNRPRRPMFGHSLVYRMRFARILASVIGWLTSMSKVFAGNVPYSHIAIEFKLSAAVATGSKPSRPGRGGTKGNEIDDAIWQLMLTCWEFEPEDRPRCLTIQQIIRGMINENVCHSAPITMAIPFGVIEGFAVNLEEMKARLVQVLGSEHLPSFRVPEYLRNLVTAFVSDIARFRATVSAASKLDLTRIMISDEDRAVIAFSSSEHLYSTDSASSVFEARFKPLKLRNRWDAGVARDSVCFPDYAYYQYFRDIQLSAALCRKEHPKRPVSSSCTGDDEDSDALVLDDVDEDWDELNGG</sequence>
<reference evidence="2" key="1">
    <citation type="submission" date="2022-07" db="EMBL/GenBank/DDBJ databases">
        <title>Genome Sequence of Leucocoprinus birnbaumii.</title>
        <authorList>
            <person name="Buettner E."/>
        </authorList>
    </citation>
    <scope>NUCLEOTIDE SEQUENCE</scope>
    <source>
        <strain evidence="2">VT141</strain>
    </source>
</reference>
<evidence type="ECO:0000313" key="2">
    <source>
        <dbReference type="EMBL" id="KAJ3577028.1"/>
    </source>
</evidence>
<proteinExistence type="predicted"/>
<evidence type="ECO:0008006" key="4">
    <source>
        <dbReference type="Google" id="ProtNLM"/>
    </source>
</evidence>
<comment type="caution">
    <text evidence="2">The sequence shown here is derived from an EMBL/GenBank/DDBJ whole genome shotgun (WGS) entry which is preliminary data.</text>
</comment>
<dbReference type="Gene3D" id="1.10.510.10">
    <property type="entry name" value="Transferase(Phosphotransferase) domain 1"/>
    <property type="match status" value="1"/>
</dbReference>
<evidence type="ECO:0000256" key="1">
    <source>
        <dbReference type="SAM" id="MobiDB-lite"/>
    </source>
</evidence>
<evidence type="ECO:0000313" key="3">
    <source>
        <dbReference type="Proteomes" id="UP001213000"/>
    </source>
</evidence>
<name>A0AAD5W4W3_9AGAR</name>
<keyword evidence="3" id="KW-1185">Reference proteome</keyword>
<dbReference type="EMBL" id="JANIEX010000001">
    <property type="protein sequence ID" value="KAJ3577028.1"/>
    <property type="molecule type" value="Genomic_DNA"/>
</dbReference>
<feature type="region of interest" description="Disordered" evidence="1">
    <location>
        <begin position="323"/>
        <end position="355"/>
    </location>
</feature>
<feature type="compositionally biased region" description="Acidic residues" evidence="1">
    <location>
        <begin position="332"/>
        <end position="355"/>
    </location>
</feature>
<accession>A0AAD5W4W3</accession>
<dbReference type="AlphaFoldDB" id="A0AAD5W4W3"/>
<dbReference type="Proteomes" id="UP001213000">
    <property type="component" value="Unassembled WGS sequence"/>
</dbReference>
<protein>
    <recommendedName>
        <fullName evidence="4">Serine-threonine/tyrosine-protein kinase catalytic domain-containing protein</fullName>
    </recommendedName>
</protein>